<dbReference type="RefSeq" id="WP_131802261.1">
    <property type="nucleotide sequence ID" value="NZ_FOYP01000001.1"/>
</dbReference>
<keyword evidence="1" id="KW-0812">Transmembrane</keyword>
<evidence type="ECO:0000313" key="2">
    <source>
        <dbReference type="EMBL" id="SFR34495.1"/>
    </source>
</evidence>
<dbReference type="Proteomes" id="UP000199478">
    <property type="component" value="Unassembled WGS sequence"/>
</dbReference>
<evidence type="ECO:0000313" key="3">
    <source>
        <dbReference type="Proteomes" id="UP000199478"/>
    </source>
</evidence>
<sequence>MRKTRENIFLGVVAVLMFCGLGAWLNYEPKPNQMFETGQDTFLVRADGNVFVGGDLEIVPVLDSHYVSAVLALAQDRGGWTRLSAERLRSLCGGLIMRAMREGDVTRKQIYRVEIGMMVTLPNEAEPQEVSYPVSVRDGACISEHERDMQALSLPAPMDQWTLVGLDVDQDGEKIEATFRPYRGLDYDTAYAQFDPKTACNALMLDPNETVSGPVTENPVTQISVVAQNWRGNSIAGFGTSQAWEVPVAGGVCLDNFDGVPS</sequence>
<evidence type="ECO:0000256" key="1">
    <source>
        <dbReference type="SAM" id="Phobius"/>
    </source>
</evidence>
<gene>
    <name evidence="2" type="ORF">SAMN04488005_0662</name>
</gene>
<keyword evidence="1" id="KW-1133">Transmembrane helix</keyword>
<keyword evidence="3" id="KW-1185">Reference proteome</keyword>
<reference evidence="3" key="1">
    <citation type="submission" date="2016-10" db="EMBL/GenBank/DDBJ databases">
        <authorList>
            <person name="Varghese N."/>
            <person name="Submissions S."/>
        </authorList>
    </citation>
    <scope>NUCLEOTIDE SEQUENCE [LARGE SCALE GENOMIC DNA]</scope>
    <source>
        <strain evidence="3">DSM 26879</strain>
    </source>
</reference>
<feature type="transmembrane region" description="Helical" evidence="1">
    <location>
        <begin position="7"/>
        <end position="27"/>
    </location>
</feature>
<organism evidence="2 3">
    <name type="scientific">Yoonia tamlensis</name>
    <dbReference type="NCBI Taxonomy" id="390270"/>
    <lineage>
        <taxon>Bacteria</taxon>
        <taxon>Pseudomonadati</taxon>
        <taxon>Pseudomonadota</taxon>
        <taxon>Alphaproteobacteria</taxon>
        <taxon>Rhodobacterales</taxon>
        <taxon>Paracoccaceae</taxon>
        <taxon>Yoonia</taxon>
    </lineage>
</organism>
<proteinExistence type="predicted"/>
<dbReference type="EMBL" id="FOYP01000001">
    <property type="protein sequence ID" value="SFR34495.1"/>
    <property type="molecule type" value="Genomic_DNA"/>
</dbReference>
<dbReference type="AlphaFoldDB" id="A0A1I6FWY7"/>
<name>A0A1I6FWY7_9RHOB</name>
<keyword evidence="1" id="KW-0472">Membrane</keyword>
<accession>A0A1I6FWY7</accession>
<protein>
    <submittedName>
        <fullName evidence="2">Uncharacterized protein</fullName>
    </submittedName>
</protein>
<dbReference type="STRING" id="390270.SAMN04488005_0662"/>